<organism evidence="2 3">
    <name type="scientific">Dokdonia pacifica</name>
    <dbReference type="NCBI Taxonomy" id="1627892"/>
    <lineage>
        <taxon>Bacteria</taxon>
        <taxon>Pseudomonadati</taxon>
        <taxon>Bacteroidota</taxon>
        <taxon>Flavobacteriia</taxon>
        <taxon>Flavobacteriales</taxon>
        <taxon>Flavobacteriaceae</taxon>
        <taxon>Dokdonia</taxon>
    </lineage>
</organism>
<gene>
    <name evidence="2" type="ORF">SAMN06265376_10289</name>
</gene>
<keyword evidence="3" id="KW-1185">Reference proteome</keyword>
<evidence type="ECO:0000259" key="1">
    <source>
        <dbReference type="PROSITE" id="PS50222"/>
    </source>
</evidence>
<protein>
    <submittedName>
        <fullName evidence="2">EF hand domain-containing protein</fullName>
    </submittedName>
</protein>
<dbReference type="SMART" id="SM00054">
    <property type="entry name" value="EFh"/>
    <property type="match status" value="2"/>
</dbReference>
<proteinExistence type="predicted"/>
<evidence type="ECO:0000313" key="2">
    <source>
        <dbReference type="EMBL" id="SNR70769.1"/>
    </source>
</evidence>
<dbReference type="AlphaFoldDB" id="A0A238YK29"/>
<dbReference type="PROSITE" id="PS00018">
    <property type="entry name" value="EF_HAND_1"/>
    <property type="match status" value="1"/>
</dbReference>
<dbReference type="RefSeq" id="WP_089370869.1">
    <property type="nucleotide sequence ID" value="NZ_BMEP01000001.1"/>
</dbReference>
<dbReference type="SUPFAM" id="SSF47473">
    <property type="entry name" value="EF-hand"/>
    <property type="match status" value="1"/>
</dbReference>
<dbReference type="InterPro" id="IPR018247">
    <property type="entry name" value="EF_Hand_1_Ca_BS"/>
</dbReference>
<reference evidence="2 3" key="1">
    <citation type="submission" date="2017-06" db="EMBL/GenBank/DDBJ databases">
        <authorList>
            <person name="Kim H.J."/>
            <person name="Triplett B.A."/>
        </authorList>
    </citation>
    <scope>NUCLEOTIDE SEQUENCE [LARGE SCALE GENOMIC DNA]</scope>
    <source>
        <strain evidence="2 3">DSM 25597</strain>
    </source>
</reference>
<dbReference type="Pfam" id="PF13499">
    <property type="entry name" value="EF-hand_7"/>
    <property type="match status" value="1"/>
</dbReference>
<accession>A0A238YK29</accession>
<dbReference type="GO" id="GO:0005509">
    <property type="term" value="F:calcium ion binding"/>
    <property type="evidence" value="ECO:0007669"/>
    <property type="project" value="InterPro"/>
</dbReference>
<dbReference type="InterPro" id="IPR002048">
    <property type="entry name" value="EF_hand_dom"/>
</dbReference>
<evidence type="ECO:0000313" key="3">
    <source>
        <dbReference type="Proteomes" id="UP000198379"/>
    </source>
</evidence>
<feature type="domain" description="EF-hand" evidence="1">
    <location>
        <begin position="17"/>
        <end position="52"/>
    </location>
</feature>
<dbReference type="InterPro" id="IPR011992">
    <property type="entry name" value="EF-hand-dom_pair"/>
</dbReference>
<sequence>MATKDMILGKLQTLITEDFNNPEAAFAFFDKDGDGKLSKKEIVRLLKKAEISGFIRGFVASKLIDGYSKDGDAQVSWDEFKAALDEIKE</sequence>
<dbReference type="EMBL" id="FZNY01000002">
    <property type="protein sequence ID" value="SNR70769.1"/>
    <property type="molecule type" value="Genomic_DNA"/>
</dbReference>
<dbReference type="OrthoDB" id="1443945at2"/>
<dbReference type="Gene3D" id="1.10.238.10">
    <property type="entry name" value="EF-hand"/>
    <property type="match status" value="1"/>
</dbReference>
<dbReference type="PROSITE" id="PS50222">
    <property type="entry name" value="EF_HAND_2"/>
    <property type="match status" value="1"/>
</dbReference>
<dbReference type="Proteomes" id="UP000198379">
    <property type="component" value="Unassembled WGS sequence"/>
</dbReference>
<name>A0A238YK29_9FLAO</name>